<proteinExistence type="predicted"/>
<dbReference type="InterPro" id="IPR004143">
    <property type="entry name" value="BPL_LPL_catalytic"/>
</dbReference>
<dbReference type="PANTHER" id="PTHR12835">
    <property type="entry name" value="BIOTIN PROTEIN LIGASE"/>
    <property type="match status" value="1"/>
</dbReference>
<dbReference type="RefSeq" id="WP_219050376.1">
    <property type="nucleotide sequence ID" value="NZ_JAHWDP010000001.1"/>
</dbReference>
<dbReference type="GO" id="GO:0005737">
    <property type="term" value="C:cytoplasm"/>
    <property type="evidence" value="ECO:0007669"/>
    <property type="project" value="TreeGrafter"/>
</dbReference>
<name>A0A9X1FL88_9FLAO</name>
<protein>
    <submittedName>
        <fullName evidence="3">Biotin--[acetyl-CoA-carboxylase] ligase</fullName>
        <ecNumber evidence="3">6.3.4.15</ecNumber>
    </submittedName>
</protein>
<dbReference type="NCBIfam" id="TIGR00121">
    <property type="entry name" value="birA_ligase"/>
    <property type="match status" value="1"/>
</dbReference>
<evidence type="ECO:0000313" key="3">
    <source>
        <dbReference type="EMBL" id="MBW2936561.1"/>
    </source>
</evidence>
<keyword evidence="1 3" id="KW-0436">Ligase</keyword>
<dbReference type="CDD" id="cd16442">
    <property type="entry name" value="BPL"/>
    <property type="match status" value="1"/>
</dbReference>
<dbReference type="GO" id="GO:0004077">
    <property type="term" value="F:biotin--[biotin carboxyl-carrier protein] ligase activity"/>
    <property type="evidence" value="ECO:0007669"/>
    <property type="project" value="UniProtKB-EC"/>
</dbReference>
<dbReference type="EC" id="6.3.4.15" evidence="3"/>
<organism evidence="3 4">
    <name type="scientific">Halomarinibacterium sedimenti</name>
    <dbReference type="NCBI Taxonomy" id="2857106"/>
    <lineage>
        <taxon>Bacteria</taxon>
        <taxon>Pseudomonadati</taxon>
        <taxon>Bacteroidota</taxon>
        <taxon>Flavobacteriia</taxon>
        <taxon>Flavobacteriales</taxon>
        <taxon>Flavobacteriaceae</taxon>
        <taxon>Halomarinibacterium</taxon>
    </lineage>
</organism>
<dbReference type="Pfam" id="PF03099">
    <property type="entry name" value="BPL_LplA_LipB"/>
    <property type="match status" value="1"/>
</dbReference>
<evidence type="ECO:0000256" key="1">
    <source>
        <dbReference type="ARBA" id="ARBA00022598"/>
    </source>
</evidence>
<dbReference type="Proteomes" id="UP001138686">
    <property type="component" value="Unassembled WGS sequence"/>
</dbReference>
<accession>A0A9X1FL88</accession>
<keyword evidence="4" id="KW-1185">Reference proteome</keyword>
<evidence type="ECO:0000259" key="2">
    <source>
        <dbReference type="PROSITE" id="PS51733"/>
    </source>
</evidence>
<dbReference type="PROSITE" id="PS51733">
    <property type="entry name" value="BPL_LPL_CATALYTIC"/>
    <property type="match status" value="1"/>
</dbReference>
<evidence type="ECO:0000313" key="4">
    <source>
        <dbReference type="Proteomes" id="UP001138686"/>
    </source>
</evidence>
<gene>
    <name evidence="3" type="ORF">KXJ69_00495</name>
</gene>
<sequence length="243" mass="27334">MKIIKISAIGSTNDYLKKLSKSSTLEDETVVQTLHQTHGKGQMGASWQFEIGKSLAFSIFKKAEELPISHQYLVNFAVSLGVKNGLEAISIPKISIKWPNDILADGKKVCGILVENQFKHTETIHSVIGIGINVNNTGFSKYPQASSLRLNTGILYAMDEVFDTVTQAILSELRNIHQANFEEYKRQYEACLFRKGVISTFEDLERKKFNGIIEGVTNNGMLLVKLKDDSVKEYRLKDIKLLY</sequence>
<dbReference type="PANTHER" id="PTHR12835:SF5">
    <property type="entry name" value="BIOTIN--PROTEIN LIGASE"/>
    <property type="match status" value="1"/>
</dbReference>
<dbReference type="AlphaFoldDB" id="A0A9X1FL88"/>
<comment type="caution">
    <text evidence="3">The sequence shown here is derived from an EMBL/GenBank/DDBJ whole genome shotgun (WGS) entry which is preliminary data.</text>
</comment>
<feature type="domain" description="BPL/LPL catalytic" evidence="2">
    <location>
        <begin position="1"/>
        <end position="177"/>
    </location>
</feature>
<dbReference type="EMBL" id="JAHWDP010000001">
    <property type="protein sequence ID" value="MBW2936561.1"/>
    <property type="molecule type" value="Genomic_DNA"/>
</dbReference>
<dbReference type="InterPro" id="IPR004408">
    <property type="entry name" value="Biotin_CoA_COase_ligase"/>
</dbReference>
<reference evidence="3" key="1">
    <citation type="submission" date="2021-07" db="EMBL/GenBank/DDBJ databases">
        <title>Aureisphaera sp. CAU 1614 isolated from sea sediment.</title>
        <authorList>
            <person name="Kim W."/>
        </authorList>
    </citation>
    <scope>NUCLEOTIDE SEQUENCE</scope>
    <source>
        <strain evidence="3">CAU 1614</strain>
    </source>
</reference>